<dbReference type="Pfam" id="PF01735">
    <property type="entry name" value="PLA2_B"/>
    <property type="match status" value="1"/>
</dbReference>
<keyword evidence="6" id="KW-1185">Reference proteome</keyword>
<dbReference type="PROSITE" id="PS51210">
    <property type="entry name" value="PLA2C"/>
    <property type="match status" value="1"/>
</dbReference>
<dbReference type="GO" id="GO:0005654">
    <property type="term" value="C:nucleoplasm"/>
    <property type="evidence" value="ECO:0007669"/>
    <property type="project" value="TreeGrafter"/>
</dbReference>
<dbReference type="GO" id="GO:0005544">
    <property type="term" value="F:calcium-dependent phospholipid binding"/>
    <property type="evidence" value="ECO:0007669"/>
    <property type="project" value="TreeGrafter"/>
</dbReference>
<dbReference type="SUPFAM" id="SSF52151">
    <property type="entry name" value="FabD/lysophospholipase-like"/>
    <property type="match status" value="1"/>
</dbReference>
<dbReference type="SMART" id="SM00022">
    <property type="entry name" value="PLAc"/>
    <property type="match status" value="1"/>
</dbReference>
<evidence type="ECO:0000256" key="2">
    <source>
        <dbReference type="ARBA" id="ARBA00023098"/>
    </source>
</evidence>
<dbReference type="AlphaFoldDB" id="A0AAV6GXY3"/>
<dbReference type="GO" id="GO:0046475">
    <property type="term" value="P:glycerophospholipid catabolic process"/>
    <property type="evidence" value="ECO:0007669"/>
    <property type="project" value="TreeGrafter"/>
</dbReference>
<dbReference type="GO" id="GO:0005829">
    <property type="term" value="C:cytosol"/>
    <property type="evidence" value="ECO:0007669"/>
    <property type="project" value="TreeGrafter"/>
</dbReference>
<comment type="caution">
    <text evidence="5">The sequence shown here is derived from an EMBL/GenBank/DDBJ whole genome shotgun (WGS) entry which is preliminary data.</text>
</comment>
<organism evidence="5 6">
    <name type="scientific">Alosa alosa</name>
    <name type="common">allis shad</name>
    <dbReference type="NCBI Taxonomy" id="278164"/>
    <lineage>
        <taxon>Eukaryota</taxon>
        <taxon>Metazoa</taxon>
        <taxon>Chordata</taxon>
        <taxon>Craniata</taxon>
        <taxon>Vertebrata</taxon>
        <taxon>Euteleostomi</taxon>
        <taxon>Actinopterygii</taxon>
        <taxon>Neopterygii</taxon>
        <taxon>Teleostei</taxon>
        <taxon>Clupei</taxon>
        <taxon>Clupeiformes</taxon>
        <taxon>Clupeoidei</taxon>
        <taxon>Clupeidae</taxon>
        <taxon>Alosa</taxon>
    </lineage>
</organism>
<evidence type="ECO:0000256" key="1">
    <source>
        <dbReference type="ARBA" id="ARBA00022801"/>
    </source>
</evidence>
<sequence>MSVEIRDDLSPPEINFIKKSQTKIQDALKIHDIYCPENMVPRVALLGSGGGQRAYIGFLGVMRQLGKEDLLGCMQYVAGVSGSTWCMSSLYQDPQWTQHAEEAANAALLSMSNKNSVSFHDGVQWFKQRYAEGDFSLSDVWGVFTCRIKGVSLEQECRPLDQEGNGARLYPLYSAMEKHCFHKKQQKEMWFEFSPHEVGFLEPGAYVKTSLLKRDFEGGIMQPGQPVQRKPMDMVQLQGICGSALGDFGQIKKYMKDAFWDWISSISPVTENATNPGKIDILYILADLMKNYADPEYNLSELERLQCLLGESWEDFSPTLMLVEHQSWGGMTDQEKEKHVESIHDELIASVDKWGHDHSQIGGTAGDVWWVIRHVMPLFIGWKFGTVANFLYKCQDDAIPKDMIQEKQMHLIDAGLYLNSPYPSALRAARCIDLIISFDFSDGDPFETLRVTSDYADKNGHPFPNVDFTRLDPKRPKSCYVFEEKGKPTVIHIPVFNMDNCKDEAAIEKERKEYATFQSTYRDKTKINHLADLAAENVTMNQGNILTPFWPPGE</sequence>
<evidence type="ECO:0000256" key="3">
    <source>
        <dbReference type="PROSITE-ProRule" id="PRU00555"/>
    </source>
</evidence>
<dbReference type="PANTHER" id="PTHR10728:SF39">
    <property type="entry name" value="CYTOSOLIC PHOSPHOLIPASE A2 GAMMA"/>
    <property type="match status" value="1"/>
</dbReference>
<dbReference type="GO" id="GO:0047498">
    <property type="term" value="F:calcium-dependent phospholipase A2 activity"/>
    <property type="evidence" value="ECO:0007669"/>
    <property type="project" value="TreeGrafter"/>
</dbReference>
<accession>A0AAV6GXY3</accession>
<dbReference type="Gene3D" id="3.40.1090.10">
    <property type="entry name" value="Cytosolic phospholipase A2 catalytic domain"/>
    <property type="match status" value="1"/>
</dbReference>
<dbReference type="GO" id="GO:0005635">
    <property type="term" value="C:nuclear envelope"/>
    <property type="evidence" value="ECO:0007669"/>
    <property type="project" value="TreeGrafter"/>
</dbReference>
<feature type="domain" description="PLA2c" evidence="4">
    <location>
        <begin position="1"/>
        <end position="554"/>
    </location>
</feature>
<reference evidence="5" key="1">
    <citation type="submission" date="2020-10" db="EMBL/GenBank/DDBJ databases">
        <title>Chromosome-scale genome assembly of the Allis shad, Alosa alosa.</title>
        <authorList>
            <person name="Margot Z."/>
            <person name="Christophe K."/>
            <person name="Cabau C."/>
            <person name="Louis A."/>
            <person name="Berthelot C."/>
            <person name="Parey E."/>
            <person name="Roest Crollius H."/>
            <person name="Montfort J."/>
            <person name="Robinson-Rechavi M."/>
            <person name="Bucao C."/>
            <person name="Bouchez O."/>
            <person name="Gislard M."/>
            <person name="Lluch J."/>
            <person name="Milhes M."/>
            <person name="Lampietro C."/>
            <person name="Lopez Roques C."/>
            <person name="Donnadieu C."/>
            <person name="Braasch I."/>
            <person name="Desvignes T."/>
            <person name="Postlethwait J."/>
            <person name="Bobe J."/>
            <person name="Guiguen Y."/>
        </authorList>
    </citation>
    <scope>NUCLEOTIDE SEQUENCE</scope>
    <source>
        <strain evidence="5">M-15738</strain>
        <tissue evidence="5">Blood</tissue>
    </source>
</reference>
<dbReference type="InterPro" id="IPR002642">
    <property type="entry name" value="LysoPLipase_cat_dom"/>
</dbReference>
<dbReference type="GO" id="GO:0005509">
    <property type="term" value="F:calcium ion binding"/>
    <property type="evidence" value="ECO:0007669"/>
    <property type="project" value="TreeGrafter"/>
</dbReference>
<dbReference type="InterPro" id="IPR016035">
    <property type="entry name" value="Acyl_Trfase/lysoPLipase"/>
</dbReference>
<evidence type="ECO:0000313" key="6">
    <source>
        <dbReference type="Proteomes" id="UP000823561"/>
    </source>
</evidence>
<keyword evidence="1 3" id="KW-0378">Hydrolase</keyword>
<dbReference type="Proteomes" id="UP000823561">
    <property type="component" value="Chromosome 7"/>
</dbReference>
<evidence type="ECO:0000313" key="5">
    <source>
        <dbReference type="EMBL" id="KAG5278671.1"/>
    </source>
</evidence>
<evidence type="ECO:0000259" key="4">
    <source>
        <dbReference type="PROSITE" id="PS51210"/>
    </source>
</evidence>
<keyword evidence="3" id="KW-0442">Lipid degradation</keyword>
<name>A0AAV6GXY3_9TELE</name>
<protein>
    <recommendedName>
        <fullName evidence="4">PLA2c domain-containing protein</fullName>
    </recommendedName>
</protein>
<dbReference type="PANTHER" id="PTHR10728">
    <property type="entry name" value="CYTOSOLIC PHOSPHOLIPASE A2"/>
    <property type="match status" value="1"/>
</dbReference>
<dbReference type="EMBL" id="JADWDJ010000007">
    <property type="protein sequence ID" value="KAG5278671.1"/>
    <property type="molecule type" value="Genomic_DNA"/>
</dbReference>
<gene>
    <name evidence="5" type="ORF">AALO_G00101510</name>
</gene>
<proteinExistence type="predicted"/>
<keyword evidence="2 3" id="KW-0443">Lipid metabolism</keyword>